<reference evidence="2 3" key="1">
    <citation type="submission" date="2019-12" db="EMBL/GenBank/DDBJ databases">
        <authorList>
            <person name="Huq M.A."/>
        </authorList>
    </citation>
    <scope>NUCLEOTIDE SEQUENCE [LARGE SCALE GENOMIC DNA]</scope>
    <source>
        <strain evidence="2 3">MAH-18</strain>
    </source>
</reference>
<dbReference type="Pfam" id="PF13738">
    <property type="entry name" value="Pyr_redox_3"/>
    <property type="match status" value="1"/>
</dbReference>
<gene>
    <name evidence="2" type="ORF">GON03_07920</name>
</gene>
<accession>A0A6L6XRA0</accession>
<comment type="caution">
    <text evidence="2">The sequence shown here is derived from an EMBL/GenBank/DDBJ whole genome shotgun (WGS) entry which is preliminary data.</text>
</comment>
<dbReference type="GO" id="GO:0050660">
    <property type="term" value="F:flavin adenine dinucleotide binding"/>
    <property type="evidence" value="ECO:0007669"/>
    <property type="project" value="TreeGrafter"/>
</dbReference>
<proteinExistence type="predicted"/>
<dbReference type="SUPFAM" id="SSF51905">
    <property type="entry name" value="FAD/NAD(P)-binding domain"/>
    <property type="match status" value="1"/>
</dbReference>
<dbReference type="GO" id="GO:0004497">
    <property type="term" value="F:monooxygenase activity"/>
    <property type="evidence" value="ECO:0007669"/>
    <property type="project" value="UniProtKB-KW"/>
</dbReference>
<organism evidence="2 3">
    <name type="scientific">Nocardioides agri</name>
    <dbReference type="NCBI Taxonomy" id="2682843"/>
    <lineage>
        <taxon>Bacteria</taxon>
        <taxon>Bacillati</taxon>
        <taxon>Actinomycetota</taxon>
        <taxon>Actinomycetes</taxon>
        <taxon>Propionibacteriales</taxon>
        <taxon>Nocardioidaceae</taxon>
        <taxon>Nocardioides</taxon>
    </lineage>
</organism>
<sequence length="399" mass="43823">MIECDTAVVGAGPYGLSVAAHLHGRRADFRVFGQPLDTWRTAMPRGMFLKSDGFASNLSAPEPGATLADYCRERGLPYHPTDEPVPLETFISYGLDFQQRYVPDLEQQNVTSIARDGRGFRLRLDDGEEFRAKQAVVAAGITHFAAMPHIFDGISPELVTHSSAHHDLSRFKGQRVTVVGAGASAVNLAVWLARAGAESRLVARRDSVHFSSPPTGRSRTLIEKLHRPGSGLGPGWRSRASCDAPDLFRLVPAKWRPEIVRRHLGPSSAWHLKEPFESSVEVFTARSIQRAVATDDGVRLVLASSQDEPTLTIESDHVICATGYQADLNRLSFLDDELRTEVRTVGRAPVLSHRFESSAPGLYFLGLSAAVSFGPLMRFMHGDEFAARRITQDLLRCAA</sequence>
<keyword evidence="3" id="KW-1185">Reference proteome</keyword>
<name>A0A6L6XRA0_9ACTN</name>
<dbReference type="InterPro" id="IPR050982">
    <property type="entry name" value="Auxin_biosynth/cation_transpt"/>
</dbReference>
<dbReference type="RefSeq" id="WP_157341619.1">
    <property type="nucleotide sequence ID" value="NZ_WSEK01000004.1"/>
</dbReference>
<dbReference type="PRINTS" id="PR00469">
    <property type="entry name" value="PNDRDTASEII"/>
</dbReference>
<keyword evidence="1" id="KW-0560">Oxidoreductase</keyword>
<dbReference type="PANTHER" id="PTHR43539:SF78">
    <property type="entry name" value="FLAVIN-CONTAINING MONOOXYGENASE"/>
    <property type="match status" value="1"/>
</dbReference>
<dbReference type="PANTHER" id="PTHR43539">
    <property type="entry name" value="FLAVIN-BINDING MONOOXYGENASE-LIKE PROTEIN (AFU_ORTHOLOGUE AFUA_4G09220)"/>
    <property type="match status" value="1"/>
</dbReference>
<evidence type="ECO:0000313" key="2">
    <source>
        <dbReference type="EMBL" id="MVQ49106.1"/>
    </source>
</evidence>
<dbReference type="InterPro" id="IPR036188">
    <property type="entry name" value="FAD/NAD-bd_sf"/>
</dbReference>
<dbReference type="Proteomes" id="UP000473525">
    <property type="component" value="Unassembled WGS sequence"/>
</dbReference>
<evidence type="ECO:0000256" key="1">
    <source>
        <dbReference type="ARBA" id="ARBA00023002"/>
    </source>
</evidence>
<protein>
    <submittedName>
        <fullName evidence="2">SidA/IucD/PvdA family monooxygenase</fullName>
    </submittedName>
</protein>
<dbReference type="Gene3D" id="3.50.50.60">
    <property type="entry name" value="FAD/NAD(P)-binding domain"/>
    <property type="match status" value="1"/>
</dbReference>
<evidence type="ECO:0000313" key="3">
    <source>
        <dbReference type="Proteomes" id="UP000473525"/>
    </source>
</evidence>
<dbReference type="EMBL" id="WSEK01000004">
    <property type="protein sequence ID" value="MVQ49106.1"/>
    <property type="molecule type" value="Genomic_DNA"/>
</dbReference>
<dbReference type="AlphaFoldDB" id="A0A6L6XRA0"/>
<keyword evidence="2" id="KW-0503">Monooxygenase</keyword>